<dbReference type="AlphaFoldDB" id="A0A485DC43"/>
<reference evidence="1 2" key="1">
    <citation type="submission" date="2019-03" db="EMBL/GenBank/DDBJ databases">
        <authorList>
            <consortium name="Pathogen Informatics"/>
        </authorList>
    </citation>
    <scope>NUCLEOTIDE SEQUENCE [LARGE SCALE GENOMIC DNA]</scope>
    <source>
        <strain evidence="1 2">NCTC12998</strain>
    </source>
</reference>
<sequence>MSDNNELGILARRKIEAEIIKPIYDILVREIGKARAQAVIGEAIENAAIEAGKAFASKEPDGANIQSFVALQYLWEKDNALEVKVLDADDQQYNYNVNRCRYAEMYHEMGLGEIGHLPLLRPRRQVYRRLRAGGRADPHHHYYGGRKVLRLPLSREEGQVMIAINAERLWSTLNEMARIGATPAGGVTRLTLSDEDRQARDLLRQWRRKPVFPAKSIAWAICLSAAPEKIRSWPRY</sequence>
<evidence type="ECO:0000313" key="1">
    <source>
        <dbReference type="EMBL" id="VFS94462.1"/>
    </source>
</evidence>
<dbReference type="InterPro" id="IPR026002">
    <property type="entry name" value="ATC_hydrolase-like"/>
</dbReference>
<organism evidence="1 2">
    <name type="scientific">Raoultella planticola</name>
    <name type="common">Klebsiella planticola</name>
    <dbReference type="NCBI Taxonomy" id="575"/>
    <lineage>
        <taxon>Bacteria</taxon>
        <taxon>Pseudomonadati</taxon>
        <taxon>Pseudomonadota</taxon>
        <taxon>Gammaproteobacteria</taxon>
        <taxon>Enterobacterales</taxon>
        <taxon>Enterobacteriaceae</taxon>
        <taxon>Klebsiella/Raoultella group</taxon>
        <taxon>Raoultella</taxon>
    </lineage>
</organism>
<proteinExistence type="predicted"/>
<keyword evidence="1" id="KW-0378">Hydrolase</keyword>
<dbReference type="SUPFAM" id="SSF53187">
    <property type="entry name" value="Zn-dependent exopeptidases"/>
    <property type="match status" value="1"/>
</dbReference>
<dbReference type="Gene3D" id="3.40.630.10">
    <property type="entry name" value="Zn peptidases"/>
    <property type="match status" value="1"/>
</dbReference>
<dbReference type="Pfam" id="PF14196">
    <property type="entry name" value="ATC_hydrolase"/>
    <property type="match status" value="1"/>
</dbReference>
<dbReference type="GO" id="GO:0050538">
    <property type="term" value="F:N-carbamoyl-L-amino-acid hydrolase activity"/>
    <property type="evidence" value="ECO:0007669"/>
    <property type="project" value="UniProtKB-EC"/>
</dbReference>
<dbReference type="EC" id="3.5.1.87" evidence="1"/>
<name>A0A485DC43_RAOPL</name>
<accession>A0A485DC43</accession>
<dbReference type="EMBL" id="CAADJE010000044">
    <property type="protein sequence ID" value="VFS94462.1"/>
    <property type="molecule type" value="Genomic_DNA"/>
</dbReference>
<protein>
    <submittedName>
        <fullName evidence="1">N-carbamoyl-L-amino acid hydrolase</fullName>
        <ecNumber evidence="1">3.5.1.87</ecNumber>
    </submittedName>
</protein>
<gene>
    <name evidence="1" type="primary">amaB_3</name>
    <name evidence="1" type="ORF">NCTC12998_08024</name>
</gene>
<dbReference type="Proteomes" id="UP000345637">
    <property type="component" value="Unassembled WGS sequence"/>
</dbReference>
<evidence type="ECO:0000313" key="2">
    <source>
        <dbReference type="Proteomes" id="UP000345637"/>
    </source>
</evidence>